<comment type="function">
    <text evidence="9 10">Fluoride-specific ion channel. Important for reducing fluoride concentration in the cell, thus reducing its toxicity.</text>
</comment>
<dbReference type="GO" id="GO:0046872">
    <property type="term" value="F:metal ion binding"/>
    <property type="evidence" value="ECO:0007669"/>
    <property type="project" value="UniProtKB-KW"/>
</dbReference>
<gene>
    <name evidence="10" type="primary">fluC</name>
    <name evidence="10" type="synonym">crcB</name>
    <name evidence="12" type="ordered locus">Krad_0191</name>
</gene>
<reference evidence="13" key="1">
    <citation type="journal article" date="2008" name="PLoS ONE">
        <title>Survival in nuclear waste, extreme resistance, and potential applications gleaned from the genome sequence of Kineococcus radiotolerans SRS30216.</title>
        <authorList>
            <person name="Bagwell C.E."/>
            <person name="Bhat S."/>
            <person name="Hawkins G.M."/>
            <person name="Smith B.W."/>
            <person name="Biswas T."/>
            <person name="Hoover T.R."/>
            <person name="Saunders E."/>
            <person name="Han C.S."/>
            <person name="Tsodikov O.V."/>
            <person name="Shimkets L.J."/>
        </authorList>
    </citation>
    <scope>NUCLEOTIDE SEQUENCE [LARGE SCALE GENOMIC DNA]</scope>
    <source>
        <strain evidence="13">ATCC BAA-149 / DSM 14245 / SRS30216</strain>
    </source>
</reference>
<keyword evidence="10" id="KW-0406">Ion transport</keyword>
<dbReference type="PANTHER" id="PTHR28259">
    <property type="entry name" value="FLUORIDE EXPORT PROTEIN 1-RELATED"/>
    <property type="match status" value="1"/>
</dbReference>
<evidence type="ECO:0000256" key="5">
    <source>
        <dbReference type="ARBA" id="ARBA00023136"/>
    </source>
</evidence>
<dbReference type="Proteomes" id="UP000001116">
    <property type="component" value="Chromosome"/>
</dbReference>
<keyword evidence="10" id="KW-0915">Sodium</keyword>
<comment type="similarity">
    <text evidence="7 10">Belongs to the fluoride channel Fluc/FEX (TC 1.A.43) family.</text>
</comment>
<sequence length="159" mass="16065">MRRPSSGAAGPRGRLVPVTRPARPPEVPAHRDPRALLLVGAGGAVGTLARWAVSAQVPAAAGWPLATLVVNLAGSFVLGLLLEALLRRGPETRGLRRWRLGLGTGFCGGFTTYSGFAVELDRLVSGGAPATALAYAGASLLGGLLAVGLGVALAARAAR</sequence>
<proteinExistence type="inferred from homology"/>
<feature type="transmembrane region" description="Helical" evidence="10">
    <location>
        <begin position="65"/>
        <end position="86"/>
    </location>
</feature>
<name>A6W4E3_KINRD</name>
<feature type="transmembrane region" description="Helical" evidence="10">
    <location>
        <begin position="132"/>
        <end position="155"/>
    </location>
</feature>
<comment type="subcellular location">
    <subcellularLocation>
        <location evidence="1 10">Cell membrane</location>
        <topology evidence="1 10">Multi-pass membrane protein</topology>
    </subcellularLocation>
</comment>
<evidence type="ECO:0000256" key="10">
    <source>
        <dbReference type="HAMAP-Rule" id="MF_00454"/>
    </source>
</evidence>
<evidence type="ECO:0000256" key="1">
    <source>
        <dbReference type="ARBA" id="ARBA00004651"/>
    </source>
</evidence>
<organism evidence="12 13">
    <name type="scientific">Kineococcus radiotolerans (strain ATCC BAA-149 / DSM 14245 / SRS30216)</name>
    <dbReference type="NCBI Taxonomy" id="266940"/>
    <lineage>
        <taxon>Bacteria</taxon>
        <taxon>Bacillati</taxon>
        <taxon>Actinomycetota</taxon>
        <taxon>Actinomycetes</taxon>
        <taxon>Kineosporiales</taxon>
        <taxon>Kineosporiaceae</taxon>
        <taxon>Kineococcus</taxon>
    </lineage>
</organism>
<feature type="binding site" evidence="10">
    <location>
        <position position="111"/>
    </location>
    <ligand>
        <name>Na(+)</name>
        <dbReference type="ChEBI" id="CHEBI:29101"/>
        <note>structural</note>
    </ligand>
</feature>
<keyword evidence="4 10" id="KW-1133">Transmembrane helix</keyword>
<dbReference type="HOGENOM" id="CLU_114342_1_1_11"/>
<comment type="catalytic activity">
    <reaction evidence="8">
        <text>fluoride(in) = fluoride(out)</text>
        <dbReference type="Rhea" id="RHEA:76159"/>
        <dbReference type="ChEBI" id="CHEBI:17051"/>
    </reaction>
    <physiologicalReaction direction="left-to-right" evidence="8">
        <dbReference type="Rhea" id="RHEA:76160"/>
    </physiologicalReaction>
</comment>
<keyword evidence="13" id="KW-1185">Reference proteome</keyword>
<evidence type="ECO:0000256" key="11">
    <source>
        <dbReference type="SAM" id="MobiDB-lite"/>
    </source>
</evidence>
<evidence type="ECO:0000256" key="9">
    <source>
        <dbReference type="ARBA" id="ARBA00049940"/>
    </source>
</evidence>
<dbReference type="Pfam" id="PF02537">
    <property type="entry name" value="CRCB"/>
    <property type="match status" value="1"/>
</dbReference>
<keyword evidence="10" id="KW-0813">Transport</keyword>
<feature type="transmembrane region" description="Helical" evidence="10">
    <location>
        <begin position="98"/>
        <end position="120"/>
    </location>
</feature>
<dbReference type="EMBL" id="CP000750">
    <property type="protein sequence ID" value="ABS01682.1"/>
    <property type="molecule type" value="Genomic_DNA"/>
</dbReference>
<dbReference type="InterPro" id="IPR003691">
    <property type="entry name" value="FluC"/>
</dbReference>
<feature type="binding site" evidence="10">
    <location>
        <position position="108"/>
    </location>
    <ligand>
        <name>Na(+)</name>
        <dbReference type="ChEBI" id="CHEBI:29101"/>
        <note>structural</note>
    </ligand>
</feature>
<evidence type="ECO:0000256" key="4">
    <source>
        <dbReference type="ARBA" id="ARBA00022989"/>
    </source>
</evidence>
<feature type="transmembrane region" description="Helical" evidence="10">
    <location>
        <begin position="35"/>
        <end position="53"/>
    </location>
</feature>
<keyword evidence="3 10" id="KW-0812">Transmembrane</keyword>
<dbReference type="HAMAP" id="MF_00454">
    <property type="entry name" value="FluC"/>
    <property type="match status" value="1"/>
</dbReference>
<dbReference type="GO" id="GO:0005886">
    <property type="term" value="C:plasma membrane"/>
    <property type="evidence" value="ECO:0007669"/>
    <property type="project" value="UniProtKB-SubCell"/>
</dbReference>
<feature type="region of interest" description="Disordered" evidence="11">
    <location>
        <begin position="1"/>
        <end position="29"/>
    </location>
</feature>
<keyword evidence="2 10" id="KW-1003">Cell membrane</keyword>
<evidence type="ECO:0000313" key="13">
    <source>
        <dbReference type="Proteomes" id="UP000001116"/>
    </source>
</evidence>
<evidence type="ECO:0000256" key="2">
    <source>
        <dbReference type="ARBA" id="ARBA00022475"/>
    </source>
</evidence>
<dbReference type="GO" id="GO:0140114">
    <property type="term" value="P:cellular detoxification of fluoride"/>
    <property type="evidence" value="ECO:0007669"/>
    <property type="project" value="UniProtKB-UniRule"/>
</dbReference>
<dbReference type="eggNOG" id="COG0239">
    <property type="taxonomic scope" value="Bacteria"/>
</dbReference>
<evidence type="ECO:0000256" key="6">
    <source>
        <dbReference type="ARBA" id="ARBA00023303"/>
    </source>
</evidence>
<keyword evidence="10" id="KW-0479">Metal-binding</keyword>
<protein>
    <recommendedName>
        <fullName evidence="10">Fluoride-specific ion channel FluC</fullName>
    </recommendedName>
</protein>
<accession>A6W4E3</accession>
<dbReference type="GO" id="GO:0062054">
    <property type="term" value="F:fluoride channel activity"/>
    <property type="evidence" value="ECO:0007669"/>
    <property type="project" value="UniProtKB-UniRule"/>
</dbReference>
<evidence type="ECO:0000313" key="12">
    <source>
        <dbReference type="EMBL" id="ABS01682.1"/>
    </source>
</evidence>
<evidence type="ECO:0000256" key="7">
    <source>
        <dbReference type="ARBA" id="ARBA00035120"/>
    </source>
</evidence>
<keyword evidence="5 10" id="KW-0472">Membrane</keyword>
<comment type="activity regulation">
    <text evidence="10">Na(+) is not transported, but it plays an essential structural role and its presence is essential for fluoride channel function.</text>
</comment>
<evidence type="ECO:0000256" key="8">
    <source>
        <dbReference type="ARBA" id="ARBA00035585"/>
    </source>
</evidence>
<dbReference type="AlphaFoldDB" id="A6W4E3"/>
<dbReference type="STRING" id="266940.Krad_0191"/>
<evidence type="ECO:0000256" key="3">
    <source>
        <dbReference type="ARBA" id="ARBA00022692"/>
    </source>
</evidence>
<dbReference type="KEGG" id="kra:Krad_0191"/>
<dbReference type="PANTHER" id="PTHR28259:SF1">
    <property type="entry name" value="FLUORIDE EXPORT PROTEIN 1-RELATED"/>
    <property type="match status" value="1"/>
</dbReference>
<keyword evidence="6 10" id="KW-0407">Ion channel</keyword>